<dbReference type="InterPro" id="IPR031158">
    <property type="entry name" value="GH10_AS"/>
</dbReference>
<dbReference type="Gene3D" id="3.20.20.80">
    <property type="entry name" value="Glycosidases"/>
    <property type="match status" value="1"/>
</dbReference>
<keyword evidence="14" id="KW-1185">Reference proteome</keyword>
<evidence type="ECO:0000256" key="6">
    <source>
        <dbReference type="ARBA" id="ARBA00023277"/>
    </source>
</evidence>
<keyword evidence="8 10" id="KW-0624">Polysaccharide degradation</keyword>
<dbReference type="PROSITE" id="PS00591">
    <property type="entry name" value="GH10_1"/>
    <property type="match status" value="1"/>
</dbReference>
<evidence type="ECO:0000259" key="12">
    <source>
        <dbReference type="PROSITE" id="PS51760"/>
    </source>
</evidence>
<dbReference type="Pfam" id="PF00331">
    <property type="entry name" value="Glyco_hydro_10"/>
    <property type="match status" value="1"/>
</dbReference>
<dbReference type="InParanoid" id="A0A067PIN4"/>
<dbReference type="GO" id="GO:0045493">
    <property type="term" value="P:xylan catabolic process"/>
    <property type="evidence" value="ECO:0007669"/>
    <property type="project" value="UniProtKB-KW"/>
</dbReference>
<dbReference type="PANTHER" id="PTHR31490:SF88">
    <property type="entry name" value="BETA-XYLANASE"/>
    <property type="match status" value="1"/>
</dbReference>
<evidence type="ECO:0000256" key="5">
    <source>
        <dbReference type="ARBA" id="ARBA00022801"/>
    </source>
</evidence>
<evidence type="ECO:0000256" key="8">
    <source>
        <dbReference type="ARBA" id="ARBA00023326"/>
    </source>
</evidence>
<dbReference type="EC" id="3.2.1.8" evidence="10"/>
<evidence type="ECO:0000313" key="14">
    <source>
        <dbReference type="Proteomes" id="UP000027265"/>
    </source>
</evidence>
<feature type="chain" id="PRO_5001646757" description="Beta-xylanase" evidence="11">
    <location>
        <begin position="19"/>
        <end position="345"/>
    </location>
</feature>
<dbReference type="AlphaFoldDB" id="A0A067PIN4"/>
<evidence type="ECO:0000256" key="11">
    <source>
        <dbReference type="SAM" id="SignalP"/>
    </source>
</evidence>
<keyword evidence="6 10" id="KW-0119">Carbohydrate metabolism</keyword>
<sequence>MVFLGLLAGAVSVLGASALAVASPVAPRTYLPPTLKSAAYPRYFGNALLSGHLLNLSDPYFDWTAITQFSAATPENEMKWQVIEPYQNQFNFTGGDIVAAFAVANNYTLRGHNLVWHSQLAPWVNNLTGAAVEEAMVNHITTVMTHYKGIPYAWDVVNEPLNDGNGTLREDIFYEQIGPNYIELALQTARLADPHAKLYINDYSIEGVNNKSDAMLALVQNLTAKGLLDGIGFESHFIVGELPTDMLENMQRFVAAGVEVAITELDIRMTTPPTEADILQQAKDYAYVVSVCKTVAKCPGISTWGITDMYSWIPSTFPGQGYALLYDDNYNTKPAYTSVIETFMS</sequence>
<evidence type="ECO:0000256" key="7">
    <source>
        <dbReference type="ARBA" id="ARBA00023295"/>
    </source>
</evidence>
<dbReference type="EMBL" id="KL197754">
    <property type="protein sequence ID" value="KDQ50862.1"/>
    <property type="molecule type" value="Genomic_DNA"/>
</dbReference>
<dbReference type="SMART" id="SM00633">
    <property type="entry name" value="Glyco_10"/>
    <property type="match status" value="1"/>
</dbReference>
<keyword evidence="3" id="KW-0858">Xylan degradation</keyword>
<evidence type="ECO:0000256" key="3">
    <source>
        <dbReference type="ARBA" id="ARBA00022651"/>
    </source>
</evidence>
<dbReference type="HOGENOM" id="CLU_020161_5_0_1"/>
<keyword evidence="7 10" id="KW-0326">Glycosidase</keyword>
<dbReference type="Proteomes" id="UP000027265">
    <property type="component" value="Unassembled WGS sequence"/>
</dbReference>
<evidence type="ECO:0000256" key="9">
    <source>
        <dbReference type="PROSITE-ProRule" id="PRU10061"/>
    </source>
</evidence>
<name>A0A067PIN4_9AGAM</name>
<comment type="catalytic activity">
    <reaction evidence="1 10">
        <text>Endohydrolysis of (1-&gt;4)-beta-D-xylosidic linkages in xylans.</text>
        <dbReference type="EC" id="3.2.1.8"/>
    </reaction>
</comment>
<dbReference type="InterPro" id="IPR001000">
    <property type="entry name" value="GH10_dom"/>
</dbReference>
<dbReference type="PRINTS" id="PR00134">
    <property type="entry name" value="GLHYDRLASE10"/>
</dbReference>
<keyword evidence="4 11" id="KW-0732">Signal</keyword>
<evidence type="ECO:0000256" key="4">
    <source>
        <dbReference type="ARBA" id="ARBA00022729"/>
    </source>
</evidence>
<feature type="domain" description="GH10" evidence="12">
    <location>
        <begin position="29"/>
        <end position="342"/>
    </location>
</feature>
<evidence type="ECO:0000256" key="1">
    <source>
        <dbReference type="ARBA" id="ARBA00000681"/>
    </source>
</evidence>
<gene>
    <name evidence="13" type="ORF">JAAARDRAFT_62895</name>
</gene>
<dbReference type="GO" id="GO:0031176">
    <property type="term" value="F:endo-1,4-beta-xylanase activity"/>
    <property type="evidence" value="ECO:0007669"/>
    <property type="project" value="UniProtKB-EC"/>
</dbReference>
<dbReference type="SUPFAM" id="SSF51445">
    <property type="entry name" value="(Trans)glycosidases"/>
    <property type="match status" value="1"/>
</dbReference>
<keyword evidence="5 10" id="KW-0378">Hydrolase</keyword>
<proteinExistence type="inferred from homology"/>
<protein>
    <recommendedName>
        <fullName evidence="10">Beta-xylanase</fullName>
        <ecNumber evidence="10">3.2.1.8</ecNumber>
    </recommendedName>
</protein>
<accession>A0A067PIN4</accession>
<dbReference type="InterPro" id="IPR017853">
    <property type="entry name" value="GH"/>
</dbReference>
<evidence type="ECO:0000256" key="10">
    <source>
        <dbReference type="RuleBase" id="RU361174"/>
    </source>
</evidence>
<feature type="active site" description="Nucleophile" evidence="9">
    <location>
        <position position="264"/>
    </location>
</feature>
<comment type="similarity">
    <text evidence="2 10">Belongs to the glycosyl hydrolase 10 (cellulase F) family.</text>
</comment>
<reference evidence="14" key="1">
    <citation type="journal article" date="2014" name="Proc. Natl. Acad. Sci. U.S.A.">
        <title>Extensive sampling of basidiomycete genomes demonstrates inadequacy of the white-rot/brown-rot paradigm for wood decay fungi.</title>
        <authorList>
            <person name="Riley R."/>
            <person name="Salamov A.A."/>
            <person name="Brown D.W."/>
            <person name="Nagy L.G."/>
            <person name="Floudas D."/>
            <person name="Held B.W."/>
            <person name="Levasseur A."/>
            <person name="Lombard V."/>
            <person name="Morin E."/>
            <person name="Otillar R."/>
            <person name="Lindquist E.A."/>
            <person name="Sun H."/>
            <person name="LaButti K.M."/>
            <person name="Schmutz J."/>
            <person name="Jabbour D."/>
            <person name="Luo H."/>
            <person name="Baker S.E."/>
            <person name="Pisabarro A.G."/>
            <person name="Walton J.D."/>
            <person name="Blanchette R.A."/>
            <person name="Henrissat B."/>
            <person name="Martin F."/>
            <person name="Cullen D."/>
            <person name="Hibbett D.S."/>
            <person name="Grigoriev I.V."/>
        </authorList>
    </citation>
    <scope>NUCLEOTIDE SEQUENCE [LARGE SCALE GENOMIC DNA]</scope>
    <source>
        <strain evidence="14">MUCL 33604</strain>
    </source>
</reference>
<dbReference type="PROSITE" id="PS51760">
    <property type="entry name" value="GH10_2"/>
    <property type="match status" value="1"/>
</dbReference>
<organism evidence="13 14">
    <name type="scientific">Jaapia argillacea MUCL 33604</name>
    <dbReference type="NCBI Taxonomy" id="933084"/>
    <lineage>
        <taxon>Eukaryota</taxon>
        <taxon>Fungi</taxon>
        <taxon>Dikarya</taxon>
        <taxon>Basidiomycota</taxon>
        <taxon>Agaricomycotina</taxon>
        <taxon>Agaricomycetes</taxon>
        <taxon>Agaricomycetidae</taxon>
        <taxon>Jaapiales</taxon>
        <taxon>Jaapiaceae</taxon>
        <taxon>Jaapia</taxon>
    </lineage>
</organism>
<feature type="signal peptide" evidence="11">
    <location>
        <begin position="1"/>
        <end position="18"/>
    </location>
</feature>
<evidence type="ECO:0000256" key="2">
    <source>
        <dbReference type="ARBA" id="ARBA00007495"/>
    </source>
</evidence>
<dbReference type="InterPro" id="IPR044846">
    <property type="entry name" value="GH10"/>
</dbReference>
<dbReference type="OrthoDB" id="3055998at2759"/>
<evidence type="ECO:0000313" key="13">
    <source>
        <dbReference type="EMBL" id="KDQ50862.1"/>
    </source>
</evidence>
<dbReference type="PANTHER" id="PTHR31490">
    <property type="entry name" value="GLYCOSYL HYDROLASE"/>
    <property type="match status" value="1"/>
</dbReference>
<dbReference type="STRING" id="933084.A0A067PIN4"/>